<name>A0A316IF84_9PSEU</name>
<reference evidence="1 2" key="1">
    <citation type="submission" date="2018-05" db="EMBL/GenBank/DDBJ databases">
        <title>Genomic Encyclopedia of Type Strains, Phase IV (KMG-IV): sequencing the most valuable type-strain genomes for metagenomic binning, comparative biology and taxonomic classification.</title>
        <authorList>
            <person name="Goeker M."/>
        </authorList>
    </citation>
    <scope>NUCLEOTIDE SEQUENCE [LARGE SCALE GENOMIC DNA]</scope>
    <source>
        <strain evidence="1 2">DSM 45480</strain>
    </source>
</reference>
<sequence length="95" mass="10654">MIELSCEDTAFGLDVVAKRAPNRFITHEHEVPRLGEADAGSRVSRGQHTSQNVWRDFRAGELGTGVAAPVHYFVQAHSCDRASLESTNFTLERWR</sequence>
<proteinExistence type="predicted"/>
<dbReference type="EMBL" id="QGHB01000001">
    <property type="protein sequence ID" value="PWK91380.1"/>
    <property type="molecule type" value="Genomic_DNA"/>
</dbReference>
<evidence type="ECO:0000313" key="1">
    <source>
        <dbReference type="EMBL" id="PWK91380.1"/>
    </source>
</evidence>
<dbReference type="Proteomes" id="UP000246005">
    <property type="component" value="Unassembled WGS sequence"/>
</dbReference>
<organism evidence="1 2">
    <name type="scientific">Lentzea atacamensis</name>
    <dbReference type="NCBI Taxonomy" id="531938"/>
    <lineage>
        <taxon>Bacteria</taxon>
        <taxon>Bacillati</taxon>
        <taxon>Actinomycetota</taxon>
        <taxon>Actinomycetes</taxon>
        <taxon>Pseudonocardiales</taxon>
        <taxon>Pseudonocardiaceae</taxon>
        <taxon>Lentzea</taxon>
    </lineage>
</organism>
<dbReference type="AlphaFoldDB" id="A0A316IF84"/>
<evidence type="ECO:0000313" key="2">
    <source>
        <dbReference type="Proteomes" id="UP000246005"/>
    </source>
</evidence>
<accession>A0A316IF84</accession>
<comment type="caution">
    <text evidence="1">The sequence shown here is derived from an EMBL/GenBank/DDBJ whole genome shotgun (WGS) entry which is preliminary data.</text>
</comment>
<gene>
    <name evidence="1" type="ORF">C8D88_1011415</name>
</gene>
<protein>
    <submittedName>
        <fullName evidence="1">Uncharacterized protein</fullName>
    </submittedName>
</protein>